<organism evidence="1 2">
    <name type="scientific">Echinococcus granulosus</name>
    <name type="common">Hydatid tapeworm</name>
    <dbReference type="NCBI Taxonomy" id="6210"/>
    <lineage>
        <taxon>Eukaryota</taxon>
        <taxon>Metazoa</taxon>
        <taxon>Spiralia</taxon>
        <taxon>Lophotrochozoa</taxon>
        <taxon>Platyhelminthes</taxon>
        <taxon>Cestoda</taxon>
        <taxon>Eucestoda</taxon>
        <taxon>Cyclophyllidea</taxon>
        <taxon>Taeniidae</taxon>
        <taxon>Echinococcus</taxon>
        <taxon>Echinococcus granulosus group</taxon>
    </lineage>
</organism>
<name>W6UQ79_ECHGR</name>
<dbReference type="EMBL" id="APAU02000030">
    <property type="protein sequence ID" value="EUB60437.1"/>
    <property type="molecule type" value="Genomic_DNA"/>
</dbReference>
<dbReference type="KEGG" id="egl:EGR_04631"/>
<accession>W6UQ79</accession>
<dbReference type="GeneID" id="36340346"/>
<dbReference type="Proteomes" id="UP000019149">
    <property type="component" value="Unassembled WGS sequence"/>
</dbReference>
<proteinExistence type="predicted"/>
<keyword evidence="2" id="KW-1185">Reference proteome</keyword>
<gene>
    <name evidence="1" type="ORF">EGR_04631</name>
</gene>
<protein>
    <submittedName>
        <fullName evidence="1">Uncharacterized protein</fullName>
    </submittedName>
</protein>
<comment type="caution">
    <text evidence="1">The sequence shown here is derived from an EMBL/GenBank/DDBJ whole genome shotgun (WGS) entry which is preliminary data.</text>
</comment>
<sequence length="99" mass="11616">MVFLDKRRSGGSTQLNFAELIIVSGKLKLWNVKSCRFVDKLRPLFPCVIVAVNKRMKHLHLRMPLKSLTFLMTFFTFKYTTYETEESEIIVELKVCLID</sequence>
<dbReference type="CTD" id="36340346"/>
<reference evidence="1 2" key="1">
    <citation type="journal article" date="2013" name="Nat. Genet.">
        <title>The genome of the hydatid tapeworm Echinococcus granulosus.</title>
        <authorList>
            <person name="Zheng H."/>
            <person name="Zhang W."/>
            <person name="Zhang L."/>
            <person name="Zhang Z."/>
            <person name="Li J."/>
            <person name="Lu G."/>
            <person name="Zhu Y."/>
            <person name="Wang Y."/>
            <person name="Huang Y."/>
            <person name="Liu J."/>
            <person name="Kang H."/>
            <person name="Chen J."/>
            <person name="Wang L."/>
            <person name="Chen A."/>
            <person name="Yu S."/>
            <person name="Gao Z."/>
            <person name="Jin L."/>
            <person name="Gu W."/>
            <person name="Wang Z."/>
            <person name="Zhao L."/>
            <person name="Shi B."/>
            <person name="Wen H."/>
            <person name="Lin R."/>
            <person name="Jones M.K."/>
            <person name="Brejova B."/>
            <person name="Vinar T."/>
            <person name="Zhao G."/>
            <person name="McManus D.P."/>
            <person name="Chen Z."/>
            <person name="Zhou Y."/>
            <person name="Wang S."/>
        </authorList>
    </citation>
    <scope>NUCLEOTIDE SEQUENCE [LARGE SCALE GENOMIC DNA]</scope>
</reference>
<dbReference type="AlphaFoldDB" id="W6UQ79"/>
<evidence type="ECO:0000313" key="1">
    <source>
        <dbReference type="EMBL" id="EUB60437.1"/>
    </source>
</evidence>
<evidence type="ECO:0000313" key="2">
    <source>
        <dbReference type="Proteomes" id="UP000019149"/>
    </source>
</evidence>
<dbReference type="RefSeq" id="XP_024351633.1">
    <property type="nucleotide sequence ID" value="XM_024493880.1"/>
</dbReference>